<dbReference type="Proteomes" id="UP001273589">
    <property type="component" value="Unassembled WGS sequence"/>
</dbReference>
<gene>
    <name evidence="1" type="ORF">PV367_25820</name>
</gene>
<feature type="non-terminal residue" evidence="1">
    <location>
        <position position="89"/>
    </location>
</feature>
<dbReference type="EMBL" id="JARAWN010000184">
    <property type="protein sequence ID" value="MDX3133113.1"/>
    <property type="molecule type" value="Genomic_DNA"/>
</dbReference>
<reference evidence="1" key="1">
    <citation type="journal article" date="2023" name="Microb. Genom.">
        <title>Mesoterricola silvestris gen. nov., sp. nov., Mesoterricola sediminis sp. nov., Geothrix oryzae sp. nov., Geothrix edaphica sp. nov., Geothrix rubra sp. nov., and Geothrix limicola sp. nov., six novel members of Acidobacteriota isolated from soils.</title>
        <authorList>
            <person name="Weisberg A.J."/>
            <person name="Pearce E."/>
            <person name="Kramer C.G."/>
            <person name="Chang J.H."/>
            <person name="Clarke C.R."/>
        </authorList>
    </citation>
    <scope>NUCLEOTIDE SEQUENCE</scope>
    <source>
        <strain evidence="1">ND06-05F</strain>
    </source>
</reference>
<organism evidence="1 2">
    <name type="scientific">Streptomyces europaeiscabiei</name>
    <dbReference type="NCBI Taxonomy" id="146819"/>
    <lineage>
        <taxon>Bacteria</taxon>
        <taxon>Bacillati</taxon>
        <taxon>Actinomycetota</taxon>
        <taxon>Actinomycetes</taxon>
        <taxon>Kitasatosporales</taxon>
        <taxon>Streptomycetaceae</taxon>
        <taxon>Streptomyces</taxon>
    </lineage>
</organism>
<evidence type="ECO:0000313" key="1">
    <source>
        <dbReference type="EMBL" id="MDX3133113.1"/>
    </source>
</evidence>
<sequence>MPSHLSADRPAAQPPQRGTVDALISQTRRLRGDVDAVRRDAPTDEEDPEVRWQRALCDLALHQLSDLDDHLAQLRDGPALPPTPAPTAG</sequence>
<proteinExistence type="predicted"/>
<comment type="caution">
    <text evidence="1">The sequence shown here is derived from an EMBL/GenBank/DDBJ whole genome shotgun (WGS) entry which is preliminary data.</text>
</comment>
<accession>A0AAJ2PSX2</accession>
<protein>
    <submittedName>
        <fullName evidence="1">Phosphatase</fullName>
    </submittedName>
</protein>
<evidence type="ECO:0000313" key="2">
    <source>
        <dbReference type="Proteomes" id="UP001273589"/>
    </source>
</evidence>
<name>A0AAJ2PSX2_9ACTN</name>
<dbReference type="AlphaFoldDB" id="A0AAJ2PSX2"/>